<evidence type="ECO:0000256" key="1">
    <source>
        <dbReference type="SAM" id="Phobius"/>
    </source>
</evidence>
<evidence type="ECO:0000313" key="3">
    <source>
        <dbReference type="Proteomes" id="UP000789901"/>
    </source>
</evidence>
<proteinExistence type="predicted"/>
<comment type="caution">
    <text evidence="2">The sequence shown here is derived from an EMBL/GenBank/DDBJ whole genome shotgun (WGS) entry which is preliminary data.</text>
</comment>
<dbReference type="EMBL" id="CAJVQB010013727">
    <property type="protein sequence ID" value="CAG8764070.1"/>
    <property type="molecule type" value="Genomic_DNA"/>
</dbReference>
<keyword evidence="1" id="KW-0812">Transmembrane</keyword>
<accession>A0ABN7VEV5</accession>
<sequence>KSIKDVNVLNDRKFRFLLKIFIALVLITIFSTINHNNGVLIDVNVIIPQHSSYQLNVIKDKRPPDGYVLDLN</sequence>
<feature type="transmembrane region" description="Helical" evidence="1">
    <location>
        <begin position="16"/>
        <end position="33"/>
    </location>
</feature>
<evidence type="ECO:0000313" key="2">
    <source>
        <dbReference type="EMBL" id="CAG8764070.1"/>
    </source>
</evidence>
<protein>
    <submittedName>
        <fullName evidence="2">7029_t:CDS:1</fullName>
    </submittedName>
</protein>
<dbReference type="Proteomes" id="UP000789901">
    <property type="component" value="Unassembled WGS sequence"/>
</dbReference>
<keyword evidence="1" id="KW-1133">Transmembrane helix</keyword>
<name>A0ABN7VEV5_GIGMA</name>
<organism evidence="2 3">
    <name type="scientific">Gigaspora margarita</name>
    <dbReference type="NCBI Taxonomy" id="4874"/>
    <lineage>
        <taxon>Eukaryota</taxon>
        <taxon>Fungi</taxon>
        <taxon>Fungi incertae sedis</taxon>
        <taxon>Mucoromycota</taxon>
        <taxon>Glomeromycotina</taxon>
        <taxon>Glomeromycetes</taxon>
        <taxon>Diversisporales</taxon>
        <taxon>Gigasporaceae</taxon>
        <taxon>Gigaspora</taxon>
    </lineage>
</organism>
<keyword evidence="1" id="KW-0472">Membrane</keyword>
<feature type="non-terminal residue" evidence="2">
    <location>
        <position position="1"/>
    </location>
</feature>
<keyword evidence="3" id="KW-1185">Reference proteome</keyword>
<reference evidence="2 3" key="1">
    <citation type="submission" date="2021-06" db="EMBL/GenBank/DDBJ databases">
        <authorList>
            <person name="Kallberg Y."/>
            <person name="Tangrot J."/>
            <person name="Rosling A."/>
        </authorList>
    </citation>
    <scope>NUCLEOTIDE SEQUENCE [LARGE SCALE GENOMIC DNA]</scope>
    <source>
        <strain evidence="2 3">120-4 pot B 10/14</strain>
    </source>
</reference>
<gene>
    <name evidence="2" type="ORF">GMARGA_LOCUS17811</name>
</gene>